<dbReference type="Proteomes" id="UP000198935">
    <property type="component" value="Unassembled WGS sequence"/>
</dbReference>
<dbReference type="InterPro" id="IPR010697">
    <property type="entry name" value="YspA"/>
</dbReference>
<organism evidence="1 2">
    <name type="scientific">Evansella caseinilytica</name>
    <dbReference type="NCBI Taxonomy" id="1503961"/>
    <lineage>
        <taxon>Bacteria</taxon>
        <taxon>Bacillati</taxon>
        <taxon>Bacillota</taxon>
        <taxon>Bacilli</taxon>
        <taxon>Bacillales</taxon>
        <taxon>Bacillaceae</taxon>
        <taxon>Evansella</taxon>
    </lineage>
</organism>
<dbReference type="PANTHER" id="PTHR38440">
    <property type="entry name" value="UPF0398 PROTEIN YPSA"/>
    <property type="match status" value="1"/>
</dbReference>
<dbReference type="STRING" id="1503961.SAMN05421736_11945"/>
<accession>A0A1H3U7Z2</accession>
<evidence type="ECO:0000313" key="1">
    <source>
        <dbReference type="EMBL" id="SDZ58570.1"/>
    </source>
</evidence>
<gene>
    <name evidence="1" type="ORF">SAMN05421736_11945</name>
</gene>
<proteinExistence type="predicted"/>
<dbReference type="SUPFAM" id="SSF102405">
    <property type="entry name" value="MCP/YpsA-like"/>
    <property type="match status" value="1"/>
</dbReference>
<reference evidence="2" key="1">
    <citation type="submission" date="2016-10" db="EMBL/GenBank/DDBJ databases">
        <authorList>
            <person name="Varghese N."/>
            <person name="Submissions S."/>
        </authorList>
    </citation>
    <scope>NUCLEOTIDE SEQUENCE [LARGE SCALE GENOMIC DNA]</scope>
    <source>
        <strain evidence="2">SP</strain>
    </source>
</reference>
<dbReference type="PANTHER" id="PTHR38440:SF1">
    <property type="entry name" value="UPF0398 PROTEIN SPR0331"/>
    <property type="match status" value="1"/>
</dbReference>
<keyword evidence="2" id="KW-1185">Reference proteome</keyword>
<dbReference type="Pfam" id="PF06908">
    <property type="entry name" value="YpsA"/>
    <property type="match status" value="1"/>
</dbReference>
<dbReference type="NCBIfam" id="NF010181">
    <property type="entry name" value="PRK13660.1"/>
    <property type="match status" value="1"/>
</dbReference>
<sequence>MYNVIAVTGYKPHELGIFHEKHEQLPYLKYAIKKKLQHLIENADVRWVITSGQPGVELWAAEAALQLKSIYPGLKVATLAPFYNQEEFWSDPIKELYLYIWENSDYTDYITKRKYENPSQLRLKNQFIIDKTDALLVLFDEYTEGSPKYYLNYAKMKQEAANYEIVYLTPDEISDVIRELQEDDSWN</sequence>
<name>A0A1H3U7Z2_9BACI</name>
<dbReference type="OrthoDB" id="2301957at2"/>
<evidence type="ECO:0000313" key="2">
    <source>
        <dbReference type="Proteomes" id="UP000198935"/>
    </source>
</evidence>
<dbReference type="Gene3D" id="3.40.50.450">
    <property type="match status" value="1"/>
</dbReference>
<dbReference type="AlphaFoldDB" id="A0A1H3U7Z2"/>
<dbReference type="PIRSF" id="PIRSF021290">
    <property type="entry name" value="DUF1273"/>
    <property type="match status" value="1"/>
</dbReference>
<dbReference type="EMBL" id="FNPI01000019">
    <property type="protein sequence ID" value="SDZ58570.1"/>
    <property type="molecule type" value="Genomic_DNA"/>
</dbReference>
<protein>
    <submittedName>
        <fullName evidence="1">Uncharacterized SPBc2 prophage-derived protein YoqJ</fullName>
    </submittedName>
</protein>